<sequence length="67" mass="7420">MIPRDIAIKSPTTVEFGSSETRSFRIDITRQRDQPGKLALSNVMIPRDITLKSPPAVGGDPSQHQNF</sequence>
<reference evidence="1 2" key="1">
    <citation type="submission" date="2021-06" db="EMBL/GenBank/DDBJ databases">
        <title>Caerostris extrusa draft genome.</title>
        <authorList>
            <person name="Kono N."/>
            <person name="Arakawa K."/>
        </authorList>
    </citation>
    <scope>NUCLEOTIDE SEQUENCE [LARGE SCALE GENOMIC DNA]</scope>
</reference>
<proteinExistence type="predicted"/>
<organism evidence="1 2">
    <name type="scientific">Caerostris extrusa</name>
    <name type="common">Bark spider</name>
    <name type="synonym">Caerostris bankana</name>
    <dbReference type="NCBI Taxonomy" id="172846"/>
    <lineage>
        <taxon>Eukaryota</taxon>
        <taxon>Metazoa</taxon>
        <taxon>Ecdysozoa</taxon>
        <taxon>Arthropoda</taxon>
        <taxon>Chelicerata</taxon>
        <taxon>Arachnida</taxon>
        <taxon>Araneae</taxon>
        <taxon>Araneomorphae</taxon>
        <taxon>Entelegynae</taxon>
        <taxon>Araneoidea</taxon>
        <taxon>Araneidae</taxon>
        <taxon>Caerostris</taxon>
    </lineage>
</organism>
<keyword evidence="2" id="KW-1185">Reference proteome</keyword>
<evidence type="ECO:0000313" key="2">
    <source>
        <dbReference type="Proteomes" id="UP001054945"/>
    </source>
</evidence>
<dbReference type="EMBL" id="BPLR01004922">
    <property type="protein sequence ID" value="GIX98509.1"/>
    <property type="molecule type" value="Genomic_DNA"/>
</dbReference>
<protein>
    <submittedName>
        <fullName evidence="1">Uncharacterized protein</fullName>
    </submittedName>
</protein>
<dbReference type="Proteomes" id="UP001054945">
    <property type="component" value="Unassembled WGS sequence"/>
</dbReference>
<evidence type="ECO:0000313" key="1">
    <source>
        <dbReference type="EMBL" id="GIX98509.1"/>
    </source>
</evidence>
<accession>A0AAV4PPA3</accession>
<name>A0AAV4PPA3_CAEEX</name>
<dbReference type="AlphaFoldDB" id="A0AAV4PPA3"/>
<gene>
    <name evidence="1" type="ORF">CEXT_3611</name>
</gene>
<comment type="caution">
    <text evidence="1">The sequence shown here is derived from an EMBL/GenBank/DDBJ whole genome shotgun (WGS) entry which is preliminary data.</text>
</comment>